<proteinExistence type="predicted"/>
<feature type="region of interest" description="Disordered" evidence="1">
    <location>
        <begin position="42"/>
        <end position="65"/>
    </location>
</feature>
<gene>
    <name evidence="2" type="ORF">MZO42_16515</name>
</gene>
<feature type="region of interest" description="Disordered" evidence="1">
    <location>
        <begin position="1"/>
        <end position="26"/>
    </location>
</feature>
<organism evidence="2">
    <name type="scientific">Sphingomonas psychrotolerans</name>
    <dbReference type="NCBI Taxonomy" id="1327635"/>
    <lineage>
        <taxon>Bacteria</taxon>
        <taxon>Pseudomonadati</taxon>
        <taxon>Pseudomonadota</taxon>
        <taxon>Alphaproteobacteria</taxon>
        <taxon>Sphingomonadales</taxon>
        <taxon>Sphingomonadaceae</taxon>
        <taxon>Sphingomonas</taxon>
    </lineage>
</organism>
<feature type="compositionally biased region" description="Gly residues" evidence="1">
    <location>
        <begin position="42"/>
        <end position="54"/>
    </location>
</feature>
<evidence type="ECO:0000313" key="2">
    <source>
        <dbReference type="EMBL" id="MDT8760306.1"/>
    </source>
</evidence>
<sequence length="65" mass="6303">MRGTRCDGTGGIDDGKERTRGESHPAYQAKSYIASWCPGAAGGGGSATTAGGGPAPVSFGQGSAD</sequence>
<protein>
    <submittedName>
        <fullName evidence="2">Uncharacterized protein</fullName>
    </submittedName>
</protein>
<reference evidence="2" key="1">
    <citation type="submission" date="2022-04" db="EMBL/GenBank/DDBJ databases">
        <title>Tomato heritable bacteria conferring resistance against bacterial wilt.</title>
        <authorList>
            <person name="Yin J."/>
        </authorList>
    </citation>
    <scope>NUCLEOTIDE SEQUENCE</scope>
    <source>
        <strain evidence="2">Cra20</strain>
    </source>
</reference>
<accession>A0ABU3N9X1</accession>
<name>A0ABU3N9X1_9SPHN</name>
<evidence type="ECO:0000256" key="1">
    <source>
        <dbReference type="SAM" id="MobiDB-lite"/>
    </source>
</evidence>
<comment type="caution">
    <text evidence="2">The sequence shown here is derived from an EMBL/GenBank/DDBJ whole genome shotgun (WGS) entry which is preliminary data.</text>
</comment>
<dbReference type="EMBL" id="JALMLT010000004">
    <property type="protein sequence ID" value="MDT8760306.1"/>
    <property type="molecule type" value="Genomic_DNA"/>
</dbReference>
<feature type="compositionally biased region" description="Basic and acidic residues" evidence="1">
    <location>
        <begin position="13"/>
        <end position="23"/>
    </location>
</feature>